<reference evidence="3" key="2">
    <citation type="submission" date="2025-09" db="UniProtKB">
        <authorList>
            <consortium name="Ensembl"/>
        </authorList>
    </citation>
    <scope>IDENTIFICATION</scope>
</reference>
<evidence type="ECO:0000256" key="2">
    <source>
        <dbReference type="SAM" id="SignalP"/>
    </source>
</evidence>
<dbReference type="GeneID" id="107151419"/>
<dbReference type="OrthoDB" id="9833421at2759"/>
<gene>
    <name evidence="3" type="primary">CXCL17</name>
</gene>
<dbReference type="GO" id="GO:0030593">
    <property type="term" value="P:neutrophil chemotaxis"/>
    <property type="evidence" value="ECO:0007669"/>
    <property type="project" value="Ensembl"/>
</dbReference>
<dbReference type="Pfam" id="PF15211">
    <property type="entry name" value="CXCL17"/>
    <property type="match status" value="1"/>
</dbReference>
<dbReference type="GO" id="GO:0070098">
    <property type="term" value="P:chemokine-mediated signaling pathway"/>
    <property type="evidence" value="ECO:0007669"/>
    <property type="project" value="Ensembl"/>
</dbReference>
<dbReference type="GO" id="GO:0010759">
    <property type="term" value="P:positive regulation of macrophage chemotaxis"/>
    <property type="evidence" value="ECO:0007669"/>
    <property type="project" value="Ensembl"/>
</dbReference>
<dbReference type="KEGG" id="mmma:107151419"/>
<dbReference type="GO" id="GO:0090026">
    <property type="term" value="P:positive regulation of monocyte chemotaxis"/>
    <property type="evidence" value="ECO:0007669"/>
    <property type="project" value="Ensembl"/>
</dbReference>
<keyword evidence="2" id="KW-0732">Signal</keyword>
<feature type="region of interest" description="Disordered" evidence="1">
    <location>
        <begin position="78"/>
        <end position="99"/>
    </location>
</feature>
<evidence type="ECO:0000313" key="4">
    <source>
        <dbReference type="Proteomes" id="UP000694407"/>
    </source>
</evidence>
<keyword evidence="4" id="KW-1185">Reference proteome</keyword>
<feature type="region of interest" description="Disordered" evidence="1">
    <location>
        <begin position="22"/>
        <end position="41"/>
    </location>
</feature>
<accession>A0A8C6A000</accession>
<dbReference type="GO" id="GO:0070374">
    <property type="term" value="P:positive regulation of ERK1 and ERK2 cascade"/>
    <property type="evidence" value="ECO:0007669"/>
    <property type="project" value="Ensembl"/>
</dbReference>
<feature type="signal peptide" evidence="2">
    <location>
        <begin position="1"/>
        <end position="21"/>
    </location>
</feature>
<dbReference type="GO" id="GO:0005615">
    <property type="term" value="C:extracellular space"/>
    <property type="evidence" value="ECO:0007669"/>
    <property type="project" value="Ensembl"/>
</dbReference>
<dbReference type="GO" id="GO:0048246">
    <property type="term" value="P:macrophage chemotaxis"/>
    <property type="evidence" value="ECO:0007669"/>
    <property type="project" value="Ensembl"/>
</dbReference>
<dbReference type="PANTHER" id="PTHR37351:SF1">
    <property type="entry name" value="C-X-C MOTIF CHEMOKINE 17"/>
    <property type="match status" value="1"/>
</dbReference>
<evidence type="ECO:0000256" key="1">
    <source>
        <dbReference type="SAM" id="MobiDB-lite"/>
    </source>
</evidence>
<dbReference type="InterPro" id="IPR029183">
    <property type="entry name" value="CXCL17"/>
</dbReference>
<name>A0A8C6A000_MARMA</name>
<dbReference type="GO" id="GO:0050728">
    <property type="term" value="P:negative regulation of inflammatory response"/>
    <property type="evidence" value="ECO:0007669"/>
    <property type="project" value="Ensembl"/>
</dbReference>
<feature type="chain" id="PRO_5044151472" evidence="2">
    <location>
        <begin position="22"/>
        <end position="118"/>
    </location>
</feature>
<organism evidence="3 4">
    <name type="scientific">Marmota marmota marmota</name>
    <name type="common">Alpine marmot</name>
    <dbReference type="NCBI Taxonomy" id="9994"/>
    <lineage>
        <taxon>Eukaryota</taxon>
        <taxon>Metazoa</taxon>
        <taxon>Chordata</taxon>
        <taxon>Craniata</taxon>
        <taxon>Vertebrata</taxon>
        <taxon>Euteleostomi</taxon>
        <taxon>Mammalia</taxon>
        <taxon>Eutheria</taxon>
        <taxon>Euarchontoglires</taxon>
        <taxon>Glires</taxon>
        <taxon>Rodentia</taxon>
        <taxon>Sciuromorpha</taxon>
        <taxon>Sciuridae</taxon>
        <taxon>Xerinae</taxon>
        <taxon>Marmotini</taxon>
        <taxon>Marmota</taxon>
    </lineage>
</organism>
<dbReference type="Proteomes" id="UP000694407">
    <property type="component" value="Unplaced"/>
</dbReference>
<dbReference type="GeneTree" id="ENSGT00390000002861"/>
<dbReference type="AlphaFoldDB" id="A0A8C6A000"/>
<dbReference type="Ensembl" id="ENSMMMT00000024437.1">
    <property type="protein sequence ID" value="ENSMMMP00000021529.1"/>
    <property type="gene ID" value="ENSMMMG00000018960.1"/>
</dbReference>
<protein>
    <submittedName>
        <fullName evidence="3">C-X-C motif chemokine ligand 17</fullName>
    </submittedName>
</protein>
<sequence>MKVLILTLLFLPLLLMSMVSSNPNSGVARGNRDQRQASGRRLLKGSQECECKDWFLRASKKKPMTAAGLPKKRCPCDHSTVSVKKTRHRRHHRKSNKHSRACRQFLQRCQLESFALPL</sequence>
<evidence type="ECO:0000313" key="3">
    <source>
        <dbReference type="Ensembl" id="ENSMMMP00000021529.1"/>
    </source>
</evidence>
<feature type="compositionally biased region" description="Basic residues" evidence="1">
    <location>
        <begin position="84"/>
        <end position="99"/>
    </location>
</feature>
<proteinExistence type="predicted"/>
<dbReference type="CTD" id="284340"/>
<dbReference type="GO" id="GO:0008009">
    <property type="term" value="F:chemokine activity"/>
    <property type="evidence" value="ECO:0007669"/>
    <property type="project" value="Ensembl"/>
</dbReference>
<dbReference type="GO" id="GO:0010575">
    <property type="term" value="P:positive regulation of vascular endothelial growth factor production"/>
    <property type="evidence" value="ECO:0007669"/>
    <property type="project" value="Ensembl"/>
</dbReference>
<reference evidence="3" key="1">
    <citation type="submission" date="2025-08" db="UniProtKB">
        <authorList>
            <consortium name="Ensembl"/>
        </authorList>
    </citation>
    <scope>IDENTIFICATION</scope>
</reference>
<dbReference type="RefSeq" id="XP_015352286.1">
    <property type="nucleotide sequence ID" value="XM_015496800.2"/>
</dbReference>
<dbReference type="GO" id="GO:0048247">
    <property type="term" value="P:lymphocyte chemotaxis"/>
    <property type="evidence" value="ECO:0007669"/>
    <property type="project" value="Ensembl"/>
</dbReference>
<dbReference type="PANTHER" id="PTHR37351">
    <property type="entry name" value="C-X-C MOTIF CHEMOKINE 17"/>
    <property type="match status" value="1"/>
</dbReference>